<reference evidence="3 4" key="1">
    <citation type="submission" date="2016-11" db="EMBL/GenBank/DDBJ databases">
        <authorList>
            <person name="Jaros S."/>
            <person name="Januszkiewicz K."/>
            <person name="Wedrychowicz H."/>
        </authorList>
    </citation>
    <scope>NUCLEOTIDE SEQUENCE [LARGE SCALE GENOMIC DNA]</scope>
    <source>
        <strain evidence="3 4">DSM 26991</strain>
    </source>
</reference>
<dbReference type="PROSITE" id="PS51257">
    <property type="entry name" value="PROKAR_LIPOPROTEIN"/>
    <property type="match status" value="1"/>
</dbReference>
<evidence type="ECO:0000313" key="3">
    <source>
        <dbReference type="EMBL" id="SHF10046.1"/>
    </source>
</evidence>
<protein>
    <submittedName>
        <fullName evidence="3">Alginate export</fullName>
    </submittedName>
</protein>
<evidence type="ECO:0000259" key="2">
    <source>
        <dbReference type="Pfam" id="PF13372"/>
    </source>
</evidence>
<proteinExistence type="predicted"/>
<dbReference type="Proteomes" id="UP000184509">
    <property type="component" value="Unassembled WGS sequence"/>
</dbReference>
<dbReference type="Pfam" id="PF13372">
    <property type="entry name" value="Alginate_exp"/>
    <property type="match status" value="1"/>
</dbReference>
<organism evidence="3 4">
    <name type="scientific">Bacteroides luti</name>
    <dbReference type="NCBI Taxonomy" id="1297750"/>
    <lineage>
        <taxon>Bacteria</taxon>
        <taxon>Pseudomonadati</taxon>
        <taxon>Bacteroidota</taxon>
        <taxon>Bacteroidia</taxon>
        <taxon>Bacteroidales</taxon>
        <taxon>Bacteroidaceae</taxon>
        <taxon>Bacteroides</taxon>
    </lineage>
</organism>
<dbReference type="InterPro" id="IPR053728">
    <property type="entry name" value="Alginate_Permeability_Chnl"/>
</dbReference>
<dbReference type="AlphaFoldDB" id="A0A1M4YXI1"/>
<dbReference type="OrthoDB" id="1070463at2"/>
<dbReference type="EMBL" id="FQTV01000005">
    <property type="protein sequence ID" value="SHF10046.1"/>
    <property type="molecule type" value="Genomic_DNA"/>
</dbReference>
<dbReference type="InterPro" id="IPR025388">
    <property type="entry name" value="Alginate_export_dom"/>
</dbReference>
<feature type="chain" id="PRO_5012273921" evidence="1">
    <location>
        <begin position="20"/>
        <end position="431"/>
    </location>
</feature>
<keyword evidence="1" id="KW-0732">Signal</keyword>
<dbReference type="Gene3D" id="2.40.160.100">
    <property type="match status" value="1"/>
</dbReference>
<keyword evidence="4" id="KW-1185">Reference proteome</keyword>
<evidence type="ECO:0000256" key="1">
    <source>
        <dbReference type="SAM" id="SignalP"/>
    </source>
</evidence>
<evidence type="ECO:0000313" key="4">
    <source>
        <dbReference type="Proteomes" id="UP000184509"/>
    </source>
</evidence>
<gene>
    <name evidence="3" type="ORF">SAMN05444405_105102</name>
</gene>
<dbReference type="STRING" id="1297750.SAMN05444405_105102"/>
<accession>A0A1M4YXI1</accession>
<sequence length="431" mass="47227">MKVLGKKCFWITIAATVCACKMNAQTVAIDGEFRPRVEYRDGFGAPLSDSNDPGIFAIQRTRLGATFTSAVLKTQFTIQDSRTYGKTAPSSETATLGVFEAWAEFLLMPGGSAKVGRQALTYDDGRLFSASNWSNTGNSHDMALFKYNVNDFQAHLGFAYNNTSAISSETVYTNGAKYRYMGLLWLSKGIAKDLTLSAIAVDEGMQPTTDATKYGTKVNMNHGYTFGGNLKYGNETKPFSALATAYFQAGKNQTGDDLRGSMAAVKLNYKISSAVTTCLGTDYLSGDDNKTDGKQKNFRKLYGSNHSFNGSMEYWSTPLSAGLLDYYGSINAKVSKTTSIEGAFHVFSSSKDMTSNSQNIGKSLGSELDLCLNYKLNEWSKLQVGWSTYFAKDNTRIAKGMTADAKTRFPQWGYVMLTVSPSYLKSIFTDK</sequence>
<name>A0A1M4YXI1_9BACE</name>
<dbReference type="RefSeq" id="WP_073400264.1">
    <property type="nucleotide sequence ID" value="NZ_FQTV01000005.1"/>
</dbReference>
<feature type="signal peptide" evidence="1">
    <location>
        <begin position="1"/>
        <end position="19"/>
    </location>
</feature>
<feature type="domain" description="Alginate export" evidence="2">
    <location>
        <begin position="64"/>
        <end position="403"/>
    </location>
</feature>